<name>A0A2S7ESM5_9XANT</name>
<dbReference type="EMBL" id="MDEG01000018">
    <property type="protein sequence ID" value="PPU96127.1"/>
    <property type="molecule type" value="Genomic_DNA"/>
</dbReference>
<sequence>MPAVMLGAGTSALASETPGPSYQADVARKIPGTSQTLGGVSIRIESLDPAIGIEHSADFVNIPYNQVINIQNSTKIPSSQFIALDVEKPSALPQDWSFKISIYDDLGGDIGSITTGAGGIATFEDQKLRFRIGTDAI</sequence>
<accession>A0A2S7ESM5</accession>
<evidence type="ECO:0000313" key="2">
    <source>
        <dbReference type="Proteomes" id="UP000238261"/>
    </source>
</evidence>
<keyword evidence="2" id="KW-1185">Reference proteome</keyword>
<comment type="caution">
    <text evidence="1">The sequence shown here is derived from an EMBL/GenBank/DDBJ whole genome shotgun (WGS) entry which is preliminary data.</text>
</comment>
<dbReference type="AlphaFoldDB" id="A0A2S7ESM5"/>
<protein>
    <submittedName>
        <fullName evidence="1">Uncharacterized protein</fullName>
    </submittedName>
</protein>
<dbReference type="Proteomes" id="UP000238261">
    <property type="component" value="Unassembled WGS sequence"/>
</dbReference>
<evidence type="ECO:0000313" key="1">
    <source>
        <dbReference type="EMBL" id="PPU96127.1"/>
    </source>
</evidence>
<proteinExistence type="predicted"/>
<gene>
    <name evidence="1" type="ORF">XhyaCFBP1156_16145</name>
</gene>
<reference evidence="2" key="1">
    <citation type="submission" date="2016-08" db="EMBL/GenBank/DDBJ databases">
        <authorList>
            <person name="Merda D."/>
            <person name="Briand M."/>
            <person name="Taghouti G."/>
            <person name="Carrere S."/>
            <person name="Gouzy J."/>
            <person name="Portier P."/>
            <person name="Jacques M.-A."/>
            <person name="Fischer-Le Saux M."/>
        </authorList>
    </citation>
    <scope>NUCLEOTIDE SEQUENCE [LARGE SCALE GENOMIC DNA]</scope>
    <source>
        <strain evidence="2">CFBP1156</strain>
    </source>
</reference>
<organism evidence="1 2">
    <name type="scientific">Xanthomonas hyacinthi</name>
    <dbReference type="NCBI Taxonomy" id="56455"/>
    <lineage>
        <taxon>Bacteria</taxon>
        <taxon>Pseudomonadati</taxon>
        <taxon>Pseudomonadota</taxon>
        <taxon>Gammaproteobacteria</taxon>
        <taxon>Lysobacterales</taxon>
        <taxon>Lysobacteraceae</taxon>
        <taxon>Xanthomonas</taxon>
    </lineage>
</organism>